<sequence>MRKFLPLIVIMSFILVSAGFFSIKASTQDVDNLFAAKQWKALDEYFKTHGNSLSPRELSVYANALWFQNRYDEALQILLKIQDKFPPSVKPYGEFYTALAFERTNKKEEARTLLYKLWPVSPQLLRFYVSYGLFRTEAGEEREKWARAMLSSAMDDSQKLQALTALFSLNSAGIDEACTLLDIKPLHQDALKLLKNLPLDSDPRIPFYLGYAAFLNGNYREADALLKKISQNSPHWQKAYYYRAYSNYKLKNYDTAAMLWGKLASDNTSFSVSSVGRLATLADNGNVLALDILKEVAGSKSKSARAALYHLMRYYENIGDSATAQALSARILSEENDIYSTKILWQMGWKAWKQKDAPQAAEYFMRAATGVEDDLWASRTLYWASRAYDQAGDTKQAEALKNKLKINYPLTYYGLLVNDLGGKIQGDLPKAFKSKPSQMEEWGFVFWESRILSQRPDPSSRYRASQLLRWLGNYDMAYNVARPLESYIRGDKSISRKLLETLYPRPYEPEVRRSCKEFEVDPHVVWAIMRQESAFNSNATSWVGASGLMQLMPATAKDEANKLKLKDFDLYSPETNIRLGVAHFSWLLGRLKRLPLALAAYNAGIGNVSRWLPNEDNFDITEWIEEIPFNETLTYVRKVLANYEVYSALYGDKI</sequence>
<evidence type="ECO:0000313" key="3">
    <source>
        <dbReference type="Proteomes" id="UP000185093"/>
    </source>
</evidence>
<dbReference type="EMBL" id="FSQZ01000001">
    <property type="protein sequence ID" value="SIN61892.1"/>
    <property type="molecule type" value="Genomic_DNA"/>
</dbReference>
<dbReference type="CDD" id="cd13401">
    <property type="entry name" value="Slt70-like"/>
    <property type="match status" value="1"/>
</dbReference>
<dbReference type="Pfam" id="PF01464">
    <property type="entry name" value="SLT"/>
    <property type="match status" value="1"/>
</dbReference>
<keyword evidence="3" id="KW-1185">Reference proteome</keyword>
<evidence type="ECO:0000313" key="2">
    <source>
        <dbReference type="EMBL" id="SIN61892.1"/>
    </source>
</evidence>
<dbReference type="InterPro" id="IPR011990">
    <property type="entry name" value="TPR-like_helical_dom_sf"/>
</dbReference>
<dbReference type="RefSeq" id="WP_074198907.1">
    <property type="nucleotide sequence ID" value="NZ_FSQZ01000001.1"/>
</dbReference>
<dbReference type="InterPro" id="IPR023346">
    <property type="entry name" value="Lysozyme-like_dom_sf"/>
</dbReference>
<dbReference type="InterPro" id="IPR008258">
    <property type="entry name" value="Transglycosylase_SLT_dom_1"/>
</dbReference>
<dbReference type="PANTHER" id="PTHR37423:SF2">
    <property type="entry name" value="MEMBRANE-BOUND LYTIC MUREIN TRANSGLYCOSYLASE C"/>
    <property type="match status" value="1"/>
</dbReference>
<dbReference type="Gene3D" id="1.25.40.10">
    <property type="entry name" value="Tetratricopeptide repeat domain"/>
    <property type="match status" value="2"/>
</dbReference>
<gene>
    <name evidence="2" type="ORF">SAMN05444368_0035</name>
</gene>
<proteinExistence type="predicted"/>
<dbReference type="Pfam" id="PF13432">
    <property type="entry name" value="TPR_16"/>
    <property type="match status" value="1"/>
</dbReference>
<dbReference type="SUPFAM" id="SSF48452">
    <property type="entry name" value="TPR-like"/>
    <property type="match status" value="1"/>
</dbReference>
<dbReference type="PANTHER" id="PTHR37423">
    <property type="entry name" value="SOLUBLE LYTIC MUREIN TRANSGLYCOSYLASE-RELATED"/>
    <property type="match status" value="1"/>
</dbReference>
<organism evidence="2 3">
    <name type="scientific">Acetomicrobium flavidum</name>
    <dbReference type="NCBI Taxonomy" id="49896"/>
    <lineage>
        <taxon>Bacteria</taxon>
        <taxon>Thermotogati</taxon>
        <taxon>Synergistota</taxon>
        <taxon>Synergistia</taxon>
        <taxon>Synergistales</taxon>
        <taxon>Acetomicrobiaceae</taxon>
        <taxon>Acetomicrobium</taxon>
    </lineage>
</organism>
<comment type="caution">
    <text evidence="2">The sequence shown here is derived from an EMBL/GenBank/DDBJ whole genome shotgun (WGS) entry which is preliminary data.</text>
</comment>
<reference evidence="2 3" key="1">
    <citation type="submission" date="2016-11" db="EMBL/GenBank/DDBJ databases">
        <authorList>
            <person name="Varghese N."/>
            <person name="Submissions S."/>
        </authorList>
    </citation>
    <scope>NUCLEOTIDE SEQUENCE [LARGE SCALE GENOMIC DNA]</scope>
    <source>
        <strain evidence="2 3">DSM 20664</strain>
    </source>
</reference>
<name>A0ABY1JAJ0_9BACT</name>
<evidence type="ECO:0000259" key="1">
    <source>
        <dbReference type="Pfam" id="PF01464"/>
    </source>
</evidence>
<accession>A0ABY1JAJ0</accession>
<dbReference type="SUPFAM" id="SSF53955">
    <property type="entry name" value="Lysozyme-like"/>
    <property type="match status" value="1"/>
</dbReference>
<dbReference type="Gene3D" id="1.10.530.10">
    <property type="match status" value="1"/>
</dbReference>
<dbReference type="SUPFAM" id="SSF81901">
    <property type="entry name" value="HCP-like"/>
    <property type="match status" value="1"/>
</dbReference>
<feature type="domain" description="Transglycosylase SLT" evidence="1">
    <location>
        <begin position="516"/>
        <end position="623"/>
    </location>
</feature>
<protein>
    <submittedName>
        <fullName evidence="2">Soluble lytic murein transglycosylase</fullName>
    </submittedName>
</protein>
<dbReference type="Proteomes" id="UP000185093">
    <property type="component" value="Unassembled WGS sequence"/>
</dbReference>